<reference evidence="6 7" key="1">
    <citation type="submission" date="2019-06" db="EMBL/GenBank/DDBJ databases">
        <title>Nitrosomonas stercoris KYUHI-S whole genome shotgun sequence.</title>
        <authorList>
            <person name="Nakagawa T."/>
            <person name="Tsuchiya Y."/>
            <person name="Takahashi R."/>
        </authorList>
    </citation>
    <scope>NUCLEOTIDE SEQUENCE [LARGE SCALE GENOMIC DNA]</scope>
    <source>
        <strain evidence="6 7">KYUHI-S</strain>
    </source>
</reference>
<dbReference type="Proteomes" id="UP000316473">
    <property type="component" value="Chromosome"/>
</dbReference>
<dbReference type="KEGG" id="nst:Nstercoris_00236"/>
<feature type="transmembrane region" description="Helical" evidence="5">
    <location>
        <begin position="106"/>
        <end position="124"/>
    </location>
</feature>
<feature type="transmembrane region" description="Helical" evidence="5">
    <location>
        <begin position="47"/>
        <end position="68"/>
    </location>
</feature>
<feature type="transmembrane region" description="Helical" evidence="5">
    <location>
        <begin position="80"/>
        <end position="99"/>
    </location>
</feature>
<gene>
    <name evidence="6" type="ORF">Nstercoris_00236</name>
</gene>
<dbReference type="PANTHER" id="PTHR43483">
    <property type="entry name" value="MEMBRANE TRANSPORTER PROTEIN HI_0806-RELATED"/>
    <property type="match status" value="1"/>
</dbReference>
<sequence length="266" mass="27874">MDVWSLYLLTGGVVGFLAGLLGIGGGLVLVSILASIFIALNFPGERVLHMALGTTTAIITFTSISSLWAHHTYGAVNWQIVRRMSLGIIVGALAGSTVAGQLSSRLLSIILIVFISFAATQMWFDLKFGGKHMLPGRIGLFIVGSIIGAISSLVSIGGGSLTVPFLVACQIKLRHAIGTSAAIGFPVALASATGYMVNGLLLKQPLPEYSLGYIYLPALIMVALASVVTAPLGAKAAHVVPATLLRKIFAGLLYLLAVKLLLDFWN</sequence>
<name>A0A4Y1YJN0_9PROT</name>
<feature type="transmembrane region" description="Helical" evidence="5">
    <location>
        <begin position="12"/>
        <end position="40"/>
    </location>
</feature>
<protein>
    <recommendedName>
        <fullName evidence="5">Probable membrane transporter protein</fullName>
    </recommendedName>
</protein>
<dbReference type="EMBL" id="AP019755">
    <property type="protein sequence ID" value="BBL34008.1"/>
    <property type="molecule type" value="Genomic_DNA"/>
</dbReference>
<keyword evidence="2 5" id="KW-0812">Transmembrane</keyword>
<keyword evidence="7" id="KW-1185">Reference proteome</keyword>
<comment type="subcellular location">
    <subcellularLocation>
        <location evidence="5">Cell membrane</location>
        <topology evidence="5">Multi-pass membrane protein</topology>
    </subcellularLocation>
    <subcellularLocation>
        <location evidence="1">Membrane</location>
        <topology evidence="1">Multi-pass membrane protein</topology>
    </subcellularLocation>
</comment>
<dbReference type="GO" id="GO:0005886">
    <property type="term" value="C:plasma membrane"/>
    <property type="evidence" value="ECO:0007669"/>
    <property type="project" value="UniProtKB-SubCell"/>
</dbReference>
<keyword evidence="3 5" id="KW-1133">Transmembrane helix</keyword>
<keyword evidence="5" id="KW-1003">Cell membrane</keyword>
<evidence type="ECO:0000256" key="2">
    <source>
        <dbReference type="ARBA" id="ARBA00022692"/>
    </source>
</evidence>
<feature type="transmembrane region" description="Helical" evidence="5">
    <location>
        <begin position="244"/>
        <end position="262"/>
    </location>
</feature>
<feature type="transmembrane region" description="Helical" evidence="5">
    <location>
        <begin position="181"/>
        <end position="201"/>
    </location>
</feature>
<evidence type="ECO:0000313" key="6">
    <source>
        <dbReference type="EMBL" id="BBL34008.1"/>
    </source>
</evidence>
<evidence type="ECO:0000256" key="1">
    <source>
        <dbReference type="ARBA" id="ARBA00004141"/>
    </source>
</evidence>
<organism evidence="6 7">
    <name type="scientific">Nitrosomonas stercoris</name>
    <dbReference type="NCBI Taxonomy" id="1444684"/>
    <lineage>
        <taxon>Bacteria</taxon>
        <taxon>Pseudomonadati</taxon>
        <taxon>Pseudomonadota</taxon>
        <taxon>Betaproteobacteria</taxon>
        <taxon>Nitrosomonadales</taxon>
        <taxon>Nitrosomonadaceae</taxon>
        <taxon>Nitrosomonas</taxon>
    </lineage>
</organism>
<evidence type="ECO:0000256" key="3">
    <source>
        <dbReference type="ARBA" id="ARBA00022989"/>
    </source>
</evidence>
<evidence type="ECO:0000256" key="5">
    <source>
        <dbReference type="RuleBase" id="RU363041"/>
    </source>
</evidence>
<feature type="transmembrane region" description="Helical" evidence="5">
    <location>
        <begin position="213"/>
        <end position="232"/>
    </location>
</feature>
<keyword evidence="4 5" id="KW-0472">Membrane</keyword>
<proteinExistence type="inferred from homology"/>
<dbReference type="AlphaFoldDB" id="A0A4Y1YJN0"/>
<dbReference type="InterPro" id="IPR002781">
    <property type="entry name" value="TM_pro_TauE-like"/>
</dbReference>
<dbReference type="PANTHER" id="PTHR43483:SF3">
    <property type="entry name" value="MEMBRANE TRANSPORTER PROTEIN HI_0806-RELATED"/>
    <property type="match status" value="1"/>
</dbReference>
<feature type="transmembrane region" description="Helical" evidence="5">
    <location>
        <begin position="136"/>
        <end position="169"/>
    </location>
</feature>
<comment type="similarity">
    <text evidence="5">Belongs to the 4-toluene sulfonate uptake permease (TSUP) (TC 2.A.102) family.</text>
</comment>
<accession>A0A4Y1YJN0</accession>
<evidence type="ECO:0000313" key="7">
    <source>
        <dbReference type="Proteomes" id="UP000316473"/>
    </source>
</evidence>
<dbReference type="Pfam" id="PF01925">
    <property type="entry name" value="TauE"/>
    <property type="match status" value="1"/>
</dbReference>
<evidence type="ECO:0000256" key="4">
    <source>
        <dbReference type="ARBA" id="ARBA00023136"/>
    </source>
</evidence>